<gene>
    <name evidence="1" type="ORF">ERS852429_02971</name>
    <name evidence="2" type="ORF">GKD68_03395</name>
</gene>
<dbReference type="RefSeq" id="WP_057319701.1">
    <property type="nucleotide sequence ID" value="NZ_CYXP01000007.1"/>
</dbReference>
<dbReference type="AlphaFoldDB" id="A0A173VI44"/>
<dbReference type="EMBL" id="CYXP01000007">
    <property type="protein sequence ID" value="CUN25777.1"/>
    <property type="molecule type" value="Genomic_DNA"/>
</dbReference>
<organism evidence="1 3">
    <name type="scientific">Parabacteroides distasonis</name>
    <dbReference type="NCBI Taxonomy" id="823"/>
    <lineage>
        <taxon>Bacteria</taxon>
        <taxon>Pseudomonadati</taxon>
        <taxon>Bacteroidota</taxon>
        <taxon>Bacteroidia</taxon>
        <taxon>Bacteroidales</taxon>
        <taxon>Tannerellaceae</taxon>
        <taxon>Parabacteroides</taxon>
    </lineage>
</organism>
<evidence type="ECO:0000313" key="4">
    <source>
        <dbReference type="Proteomes" id="UP000432516"/>
    </source>
</evidence>
<evidence type="ECO:0000313" key="3">
    <source>
        <dbReference type="Proteomes" id="UP000095591"/>
    </source>
</evidence>
<sequence length="212" mass="23766">MDISVSDIVSEVKICIDEIGLNDAEFLGTQDNEEMDTIIKSKISEALRFVNGNADWGLLEPNKIITDGTIKDDLVAHVSLPENYSRICYARLSSWPLFISDPIYWNDKEYATLSDPYATGTWERPKLALTMRPGKTLELYKAKDKSDTFEIGIITDEDITDSLEVSPKLKKALIYYISGLTLLTYRDQHADSMFNQALVLMGVNPSGANSNQ</sequence>
<proteinExistence type="predicted"/>
<name>A0A173VI44_PARDI</name>
<accession>A0A173VI44</accession>
<reference evidence="2 4" key="2">
    <citation type="journal article" date="2019" name="Nat. Med.">
        <title>A library of human gut bacterial isolates paired with longitudinal multiomics data enables mechanistic microbiome research.</title>
        <authorList>
            <person name="Poyet M."/>
            <person name="Groussin M."/>
            <person name="Gibbons S.M."/>
            <person name="Avila-Pacheco J."/>
            <person name="Jiang X."/>
            <person name="Kearney S.M."/>
            <person name="Perrotta A.R."/>
            <person name="Berdy B."/>
            <person name="Zhao S."/>
            <person name="Lieberman T.D."/>
            <person name="Swanson P.K."/>
            <person name="Smith M."/>
            <person name="Roesemann S."/>
            <person name="Alexander J.E."/>
            <person name="Rich S.A."/>
            <person name="Livny J."/>
            <person name="Vlamakis H."/>
            <person name="Clish C."/>
            <person name="Bullock K."/>
            <person name="Deik A."/>
            <person name="Scott J."/>
            <person name="Pierce K.A."/>
            <person name="Xavier R.J."/>
            <person name="Alm E.J."/>
        </authorList>
    </citation>
    <scope>NUCLEOTIDE SEQUENCE [LARGE SCALE GENOMIC DNA]</scope>
    <source>
        <strain evidence="2 4">BIOML-A2</strain>
    </source>
</reference>
<evidence type="ECO:0000313" key="2">
    <source>
        <dbReference type="EMBL" id="MRZ53793.1"/>
    </source>
</evidence>
<dbReference type="Proteomes" id="UP000432516">
    <property type="component" value="Unassembled WGS sequence"/>
</dbReference>
<reference evidence="1 3" key="1">
    <citation type="submission" date="2015-09" db="EMBL/GenBank/DDBJ databases">
        <authorList>
            <consortium name="Pathogen Informatics"/>
        </authorList>
    </citation>
    <scope>NUCLEOTIDE SEQUENCE [LARGE SCALE GENOMIC DNA]</scope>
    <source>
        <strain evidence="1 3">2789STDY5608872</strain>
    </source>
</reference>
<evidence type="ECO:0000313" key="1">
    <source>
        <dbReference type="EMBL" id="CUN25777.1"/>
    </source>
</evidence>
<dbReference type="Proteomes" id="UP000095591">
    <property type="component" value="Unassembled WGS sequence"/>
</dbReference>
<protein>
    <submittedName>
        <fullName evidence="1">Uncharacterized protein</fullName>
    </submittedName>
</protein>
<dbReference type="EMBL" id="WKNE01000002">
    <property type="protein sequence ID" value="MRZ53793.1"/>
    <property type="molecule type" value="Genomic_DNA"/>
</dbReference>